<evidence type="ECO:0000256" key="1">
    <source>
        <dbReference type="SAM" id="MobiDB-lite"/>
    </source>
</evidence>
<evidence type="ECO:0000313" key="2">
    <source>
        <dbReference type="EMBL" id="KAG8054935.1"/>
    </source>
</evidence>
<reference evidence="2" key="1">
    <citation type="journal article" date="2021" name="bioRxiv">
        <title>Whole Genome Assembly and Annotation of Northern Wild Rice, Zizania palustris L., Supports a Whole Genome Duplication in the Zizania Genus.</title>
        <authorList>
            <person name="Haas M."/>
            <person name="Kono T."/>
            <person name="Macchietto M."/>
            <person name="Millas R."/>
            <person name="McGilp L."/>
            <person name="Shao M."/>
            <person name="Duquette J."/>
            <person name="Hirsch C.N."/>
            <person name="Kimball J."/>
        </authorList>
    </citation>
    <scope>NUCLEOTIDE SEQUENCE</scope>
    <source>
        <tissue evidence="2">Fresh leaf tissue</tissue>
    </source>
</reference>
<dbReference type="AlphaFoldDB" id="A0A8J5RA48"/>
<proteinExistence type="predicted"/>
<dbReference type="EMBL" id="JAAALK010000288">
    <property type="protein sequence ID" value="KAG8054935.1"/>
    <property type="molecule type" value="Genomic_DNA"/>
</dbReference>
<dbReference type="PANTHER" id="PTHR34945">
    <property type="entry name" value="2-OXOGLUTARATE (2OG) AND FE(II)-DEPENDENT OXYGENASE SUPERFAMILY PROTEIN"/>
    <property type="match status" value="1"/>
</dbReference>
<protein>
    <submittedName>
        <fullName evidence="2">Uncharacterized protein</fullName>
    </submittedName>
</protein>
<keyword evidence="3" id="KW-1185">Reference proteome</keyword>
<organism evidence="2 3">
    <name type="scientific">Zizania palustris</name>
    <name type="common">Northern wild rice</name>
    <dbReference type="NCBI Taxonomy" id="103762"/>
    <lineage>
        <taxon>Eukaryota</taxon>
        <taxon>Viridiplantae</taxon>
        <taxon>Streptophyta</taxon>
        <taxon>Embryophyta</taxon>
        <taxon>Tracheophyta</taxon>
        <taxon>Spermatophyta</taxon>
        <taxon>Magnoliopsida</taxon>
        <taxon>Liliopsida</taxon>
        <taxon>Poales</taxon>
        <taxon>Poaceae</taxon>
        <taxon>BOP clade</taxon>
        <taxon>Oryzoideae</taxon>
        <taxon>Oryzeae</taxon>
        <taxon>Zizaniinae</taxon>
        <taxon>Zizania</taxon>
    </lineage>
</organism>
<accession>A0A8J5RA48</accession>
<comment type="caution">
    <text evidence="2">The sequence shown here is derived from an EMBL/GenBank/DDBJ whole genome shotgun (WGS) entry which is preliminary data.</text>
</comment>
<name>A0A8J5RA48_ZIZPA</name>
<dbReference type="PANTHER" id="PTHR34945:SF4">
    <property type="entry name" value="2-OXOGLUTARATE (2OG) AND FE(II)-DEPENDENT OXYGENASE SUPERFAMILY PROTEIN"/>
    <property type="match status" value="1"/>
</dbReference>
<reference evidence="2" key="2">
    <citation type="submission" date="2021-02" db="EMBL/GenBank/DDBJ databases">
        <authorList>
            <person name="Kimball J.A."/>
            <person name="Haas M.W."/>
            <person name="Macchietto M."/>
            <person name="Kono T."/>
            <person name="Duquette J."/>
            <person name="Shao M."/>
        </authorList>
    </citation>
    <scope>NUCLEOTIDE SEQUENCE</scope>
    <source>
        <tissue evidence="2">Fresh leaf tissue</tissue>
    </source>
</reference>
<gene>
    <name evidence="2" type="ORF">GUJ93_ZPchr0001g29569</name>
</gene>
<feature type="region of interest" description="Disordered" evidence="1">
    <location>
        <begin position="1"/>
        <end position="29"/>
    </location>
</feature>
<evidence type="ECO:0000313" key="3">
    <source>
        <dbReference type="Proteomes" id="UP000729402"/>
    </source>
</evidence>
<sequence length="302" mass="33040">MTATSRAPRRPRVRSGAPPPTPIRTARGARSAAADELVFAEFLEASLRIPDLALPKKKRSFHYPAPLPAPEVPAQPLLSGDADAARTIVGAARETGAFRVGGAVEAGEVRAAVEASEPVFRAPEDAKRELGKWFRRKDRVAGEEFYWFRPASSDDERVLDAALPGSTYQVFREKMEVVASKMEDLAKCVMIVLSDEAKNPKDSTLPTEAVSILCLTLHDHNKLKTPWNEFGSTDPPNSYALSIHLSGRDQEICLRNQGGSTFFSLPAGSMLVTIGRQIQVSILSYQTVIFSICLKVILTESY</sequence>
<dbReference type="OrthoDB" id="1523082at2759"/>
<dbReference type="Proteomes" id="UP000729402">
    <property type="component" value="Unassembled WGS sequence"/>
</dbReference>